<dbReference type="InterPro" id="IPR003609">
    <property type="entry name" value="Pan_app"/>
</dbReference>
<accession>A0A814RBU6</accession>
<dbReference type="InterPro" id="IPR056199">
    <property type="entry name" value="SPEF2_C"/>
</dbReference>
<dbReference type="Pfam" id="PF00024">
    <property type="entry name" value="PAN_1"/>
    <property type="match status" value="1"/>
</dbReference>
<dbReference type="PANTHER" id="PTHR14919:SF0">
    <property type="entry name" value="SPERM FLAGELLAR PROTEIN 2"/>
    <property type="match status" value="1"/>
</dbReference>
<evidence type="ECO:0000256" key="1">
    <source>
        <dbReference type="SAM" id="SignalP"/>
    </source>
</evidence>
<dbReference type="AlphaFoldDB" id="A0A814RBU6"/>
<proteinExistence type="predicted"/>
<evidence type="ECO:0000259" key="2">
    <source>
        <dbReference type="Pfam" id="PF00024"/>
    </source>
</evidence>
<dbReference type="PANTHER" id="PTHR14919">
    <property type="entry name" value="KPL2-RELATED"/>
    <property type="match status" value="1"/>
</dbReference>
<feature type="signal peptide" evidence="1">
    <location>
        <begin position="1"/>
        <end position="17"/>
    </location>
</feature>
<dbReference type="EMBL" id="CAJNOG010000268">
    <property type="protein sequence ID" value="CAF1131367.1"/>
    <property type="molecule type" value="Genomic_DNA"/>
</dbReference>
<keyword evidence="1" id="KW-0732">Signal</keyword>
<sequence>MWKIALCFIICCRLVLTVRINIINNAVFDPNNVSYRLNTLSGIQSLNTCICQCNTNSNCSIINYYGLNQTCILFSAQLSQGNLRVVPTSQIITLVIFGNTNSTSKAARNSSIEKLGSALRPAGAAISLCPLTCDIESLATMLSNGAEFINWRLWLLFASQPWPHPSQQDLLNLLYTYAEHDTDQSGFISRSIYNEIPLWFSIERPPTPEDPSQPRPYEREHHLKQFWFDLFAIDDRGTLLPYEDMLLYLAAVPNPLHGFCRALALAERTPMPTLKEQLPHVNMHCSTLNTQEYERLLEKEREQAQENEIETPDDALISVDGLYQVLHHGERKFGDTHRFATTEDPEDFSSKERLYAVWDEMELDRSSKILLTALLNHPVVADMIANCCKYRAPDFKQILHAKQTDELSGADSHGHRTPDQVSS</sequence>
<gene>
    <name evidence="4" type="ORF">JYZ213_LOCUS23037</name>
</gene>
<feature type="chain" id="PRO_5032407425" evidence="1">
    <location>
        <begin position="18"/>
        <end position="423"/>
    </location>
</feature>
<dbReference type="Proteomes" id="UP000663845">
    <property type="component" value="Unassembled WGS sequence"/>
</dbReference>
<protein>
    <submittedName>
        <fullName evidence="4">Uncharacterized protein</fullName>
    </submittedName>
</protein>
<comment type="caution">
    <text evidence="4">The sequence shown here is derived from an EMBL/GenBank/DDBJ whole genome shotgun (WGS) entry which is preliminary data.</text>
</comment>
<dbReference type="InterPro" id="IPR052634">
    <property type="entry name" value="Sperm_flagellar-bone_growth"/>
</dbReference>
<dbReference type="Pfam" id="PF24082">
    <property type="entry name" value="SPEF2_C"/>
    <property type="match status" value="1"/>
</dbReference>
<feature type="domain" description="SPEF2 C-terminal" evidence="3">
    <location>
        <begin position="134"/>
        <end position="272"/>
    </location>
</feature>
<evidence type="ECO:0000313" key="5">
    <source>
        <dbReference type="Proteomes" id="UP000663845"/>
    </source>
</evidence>
<organism evidence="4 5">
    <name type="scientific">Adineta steineri</name>
    <dbReference type="NCBI Taxonomy" id="433720"/>
    <lineage>
        <taxon>Eukaryota</taxon>
        <taxon>Metazoa</taxon>
        <taxon>Spiralia</taxon>
        <taxon>Gnathifera</taxon>
        <taxon>Rotifera</taxon>
        <taxon>Eurotatoria</taxon>
        <taxon>Bdelloidea</taxon>
        <taxon>Adinetida</taxon>
        <taxon>Adinetidae</taxon>
        <taxon>Adineta</taxon>
    </lineage>
</organism>
<evidence type="ECO:0000259" key="3">
    <source>
        <dbReference type="Pfam" id="PF24082"/>
    </source>
</evidence>
<feature type="domain" description="Apple" evidence="2">
    <location>
        <begin position="38"/>
        <end position="80"/>
    </location>
</feature>
<name>A0A814RBU6_9BILA</name>
<evidence type="ECO:0000313" key="4">
    <source>
        <dbReference type="EMBL" id="CAF1131367.1"/>
    </source>
</evidence>
<reference evidence="4" key="1">
    <citation type="submission" date="2021-02" db="EMBL/GenBank/DDBJ databases">
        <authorList>
            <person name="Nowell W R."/>
        </authorList>
    </citation>
    <scope>NUCLEOTIDE SEQUENCE</scope>
</reference>